<dbReference type="PIRSF" id="PIRSF029509">
    <property type="entry name" value="UCP029509"/>
    <property type="match status" value="1"/>
</dbReference>
<keyword evidence="1" id="KW-1133">Transmembrane helix</keyword>
<keyword evidence="4" id="KW-1185">Reference proteome</keyword>
<evidence type="ECO:0000256" key="1">
    <source>
        <dbReference type="SAM" id="Phobius"/>
    </source>
</evidence>
<feature type="transmembrane region" description="Helical" evidence="1">
    <location>
        <begin position="56"/>
        <end position="79"/>
    </location>
</feature>
<name>A0ABT0RFA5_9SPHN</name>
<organism evidence="3 4">
    <name type="scientific">Sphingomonas anseongensis</name>
    <dbReference type="NCBI Taxonomy" id="2908207"/>
    <lineage>
        <taxon>Bacteria</taxon>
        <taxon>Pseudomonadati</taxon>
        <taxon>Pseudomonadota</taxon>
        <taxon>Alphaproteobacteria</taxon>
        <taxon>Sphingomonadales</taxon>
        <taxon>Sphingomonadaceae</taxon>
        <taxon>Sphingomonas</taxon>
    </lineage>
</organism>
<dbReference type="Pfam" id="PF09990">
    <property type="entry name" value="DUF2231"/>
    <property type="match status" value="1"/>
</dbReference>
<accession>A0ABT0RFA5</accession>
<dbReference type="EMBL" id="JAMGBC010000001">
    <property type="protein sequence ID" value="MCL6678957.1"/>
    <property type="molecule type" value="Genomic_DNA"/>
</dbReference>
<reference evidence="3" key="1">
    <citation type="submission" date="2022-05" db="EMBL/GenBank/DDBJ databases">
        <authorList>
            <person name="Jo J.-H."/>
            <person name="Im W.-T."/>
        </authorList>
    </citation>
    <scope>NUCLEOTIDE SEQUENCE</scope>
    <source>
        <strain evidence="3">RG327</strain>
    </source>
</reference>
<gene>
    <name evidence="3" type="ORF">LZ519_06450</name>
</gene>
<evidence type="ECO:0000259" key="2">
    <source>
        <dbReference type="Pfam" id="PF09990"/>
    </source>
</evidence>
<dbReference type="Proteomes" id="UP001165343">
    <property type="component" value="Unassembled WGS sequence"/>
</dbReference>
<dbReference type="RefSeq" id="WP_249867881.1">
    <property type="nucleotide sequence ID" value="NZ_JAMGBC010000001.1"/>
</dbReference>
<proteinExistence type="predicted"/>
<evidence type="ECO:0000313" key="4">
    <source>
        <dbReference type="Proteomes" id="UP001165343"/>
    </source>
</evidence>
<keyword evidence="1" id="KW-0812">Transmembrane</keyword>
<comment type="caution">
    <text evidence="3">The sequence shown here is derived from an EMBL/GenBank/DDBJ whole genome shotgun (WGS) entry which is preliminary data.</text>
</comment>
<feature type="transmembrane region" description="Helical" evidence="1">
    <location>
        <begin position="122"/>
        <end position="138"/>
    </location>
</feature>
<dbReference type="InterPro" id="IPR016923">
    <property type="entry name" value="UCP029509"/>
</dbReference>
<dbReference type="InterPro" id="IPR019251">
    <property type="entry name" value="DUF2231_TM"/>
</dbReference>
<sequence>MSDSDRSHAHPRSTAQIGGHPIHPMLIPFPIVCFIGAFVTDIVYNSSNDQGWATASFWLLGIGLLMAALAAVAGLTDFLGDDRIRRLGDAVKHMLANVTAVVLEVVNLALRVNNPDFVHSTGVYISGVVVLILLYSGWKGGDLVFKHGVGVHDRADL</sequence>
<feature type="transmembrane region" description="Helical" evidence="1">
    <location>
        <begin position="21"/>
        <end position="44"/>
    </location>
</feature>
<keyword evidence="1" id="KW-0472">Membrane</keyword>
<feature type="domain" description="DUF2231" evidence="2">
    <location>
        <begin position="19"/>
        <end position="152"/>
    </location>
</feature>
<feature type="transmembrane region" description="Helical" evidence="1">
    <location>
        <begin position="91"/>
        <end position="110"/>
    </location>
</feature>
<evidence type="ECO:0000313" key="3">
    <source>
        <dbReference type="EMBL" id="MCL6678957.1"/>
    </source>
</evidence>
<protein>
    <submittedName>
        <fullName evidence="3">DUF2231 domain-containing protein</fullName>
    </submittedName>
</protein>